<accession>A0A544TGJ4</accession>
<dbReference type="Pfam" id="PF10704">
    <property type="entry name" value="DUF2508"/>
    <property type="match status" value="1"/>
</dbReference>
<evidence type="ECO:0000313" key="1">
    <source>
        <dbReference type="EMBL" id="TQR16572.1"/>
    </source>
</evidence>
<organism evidence="1 2">
    <name type="scientific">Psychrobacillus vulpis</name>
    <dbReference type="NCBI Taxonomy" id="2325572"/>
    <lineage>
        <taxon>Bacteria</taxon>
        <taxon>Bacillati</taxon>
        <taxon>Bacillota</taxon>
        <taxon>Bacilli</taxon>
        <taxon>Bacillales</taxon>
        <taxon>Bacillaceae</taxon>
        <taxon>Psychrobacillus</taxon>
    </lineage>
</organism>
<protein>
    <submittedName>
        <fullName evidence="1">DUF2508 family protein</fullName>
    </submittedName>
</protein>
<dbReference type="AlphaFoldDB" id="A0A544TGJ4"/>
<name>A0A544TGJ4_9BACI</name>
<dbReference type="InterPro" id="IPR019644">
    <property type="entry name" value="DUF2508"/>
</dbReference>
<evidence type="ECO:0000313" key="2">
    <source>
        <dbReference type="Proteomes" id="UP000316626"/>
    </source>
</evidence>
<proteinExistence type="predicted"/>
<keyword evidence="2" id="KW-1185">Reference proteome</keyword>
<dbReference type="OrthoDB" id="2166610at2"/>
<dbReference type="RefSeq" id="WP_142644175.1">
    <property type="nucleotide sequence ID" value="NZ_VDGI01000032.1"/>
</dbReference>
<reference evidence="1 2" key="1">
    <citation type="submission" date="2019-06" db="EMBL/GenBank/DDBJ databases">
        <title>Psychrobacillus vulpis sp. nov., a new species isolated from feces of a red fox that inhabits in The Tablas de Daimiel Natural Park, Albacete, Spain.</title>
        <authorList>
            <person name="Rodriguez M."/>
            <person name="Reina J.C."/>
            <person name="Bejar V."/>
            <person name="Llamas I."/>
        </authorList>
    </citation>
    <scope>NUCLEOTIDE SEQUENCE [LARGE SCALE GENOMIC DNA]</scope>
    <source>
        <strain evidence="1 2">Z8</strain>
    </source>
</reference>
<gene>
    <name evidence="1" type="ORF">FG384_18530</name>
</gene>
<dbReference type="Proteomes" id="UP000316626">
    <property type="component" value="Unassembled WGS sequence"/>
</dbReference>
<comment type="caution">
    <text evidence="1">The sequence shown here is derived from an EMBL/GenBank/DDBJ whole genome shotgun (WGS) entry which is preliminary data.</text>
</comment>
<dbReference type="EMBL" id="VDGI01000032">
    <property type="protein sequence ID" value="TQR16572.1"/>
    <property type="molecule type" value="Genomic_DNA"/>
</dbReference>
<sequence>MFFQKGKLKKEFDQQFVDLMKATKEEWQQAQQIEDYLNDYDLDVVAKRKIAESVHFYLYKEAKNRNVILR</sequence>